<accession>A0A158CJY5</accession>
<feature type="transmembrane region" description="Helical" evidence="1">
    <location>
        <begin position="6"/>
        <end position="27"/>
    </location>
</feature>
<evidence type="ECO:0000313" key="3">
    <source>
        <dbReference type="Proteomes" id="UP000054911"/>
    </source>
</evidence>
<evidence type="ECO:0000256" key="1">
    <source>
        <dbReference type="SAM" id="Phobius"/>
    </source>
</evidence>
<keyword evidence="1" id="KW-0472">Membrane</keyword>
<keyword evidence="1" id="KW-1133">Transmembrane helix</keyword>
<reference evidence="2" key="1">
    <citation type="submission" date="2016-01" db="EMBL/GenBank/DDBJ databases">
        <authorList>
            <person name="Peeters C."/>
        </authorList>
    </citation>
    <scope>NUCLEOTIDE SEQUENCE [LARGE SCALE GENOMIC DNA]</scope>
    <source>
        <strain evidence="2">LMG 29323</strain>
    </source>
</reference>
<protein>
    <submittedName>
        <fullName evidence="2">Uncharacterized protein</fullName>
    </submittedName>
</protein>
<evidence type="ECO:0000313" key="2">
    <source>
        <dbReference type="EMBL" id="SAK82176.1"/>
    </source>
</evidence>
<keyword evidence="3" id="KW-1185">Reference proteome</keyword>
<proteinExistence type="predicted"/>
<name>A0A158CJY5_9BURK</name>
<keyword evidence="1" id="KW-0812">Transmembrane</keyword>
<organism evidence="2 3">
    <name type="scientific">Caballeronia pedi</name>
    <dbReference type="NCBI Taxonomy" id="1777141"/>
    <lineage>
        <taxon>Bacteria</taxon>
        <taxon>Pseudomonadati</taxon>
        <taxon>Pseudomonadota</taxon>
        <taxon>Betaproteobacteria</taxon>
        <taxon>Burkholderiales</taxon>
        <taxon>Burkholderiaceae</taxon>
        <taxon>Caballeronia</taxon>
    </lineage>
</organism>
<dbReference type="Proteomes" id="UP000054911">
    <property type="component" value="Unassembled WGS sequence"/>
</dbReference>
<comment type="caution">
    <text evidence="2">The sequence shown here is derived from an EMBL/GenBank/DDBJ whole genome shotgun (WGS) entry which is preliminary data.</text>
</comment>
<dbReference type="AlphaFoldDB" id="A0A158CJY5"/>
<dbReference type="EMBL" id="FCOE02000021">
    <property type="protein sequence ID" value="SAK82176.1"/>
    <property type="molecule type" value="Genomic_DNA"/>
</dbReference>
<gene>
    <name evidence="2" type="ORF">AWB80_05316</name>
</gene>
<sequence>MTVMAFAMTWLTGVIVAALPCALLALLARQRAVRNLHFYLIAGVGVGMKQVGAGFAIAGGLAGLKFWKRAGQHYH</sequence>
<feature type="transmembrane region" description="Helical" evidence="1">
    <location>
        <begin position="39"/>
        <end position="64"/>
    </location>
</feature>